<keyword evidence="3" id="KW-1185">Reference proteome</keyword>
<name>A0AAD5H1C6_9CHLO</name>
<dbReference type="EMBL" id="JADXDR010000083">
    <property type="protein sequence ID" value="KAI7840321.1"/>
    <property type="molecule type" value="Genomic_DNA"/>
</dbReference>
<feature type="region of interest" description="Disordered" evidence="1">
    <location>
        <begin position="480"/>
        <end position="538"/>
    </location>
</feature>
<organism evidence="2 3">
    <name type="scientific">Chlorella ohadii</name>
    <dbReference type="NCBI Taxonomy" id="2649997"/>
    <lineage>
        <taxon>Eukaryota</taxon>
        <taxon>Viridiplantae</taxon>
        <taxon>Chlorophyta</taxon>
        <taxon>core chlorophytes</taxon>
        <taxon>Trebouxiophyceae</taxon>
        <taxon>Chlorellales</taxon>
        <taxon>Chlorellaceae</taxon>
        <taxon>Chlorella clade</taxon>
        <taxon>Chlorella</taxon>
    </lineage>
</organism>
<reference evidence="2" key="1">
    <citation type="submission" date="2020-11" db="EMBL/GenBank/DDBJ databases">
        <title>Chlorella ohadii genome sequencing and assembly.</title>
        <authorList>
            <person name="Murik O."/>
            <person name="Treves H."/>
            <person name="Kedem I."/>
            <person name="Shotland Y."/>
            <person name="Kaplan A."/>
        </authorList>
    </citation>
    <scope>NUCLEOTIDE SEQUENCE</scope>
    <source>
        <strain evidence="2">1</strain>
    </source>
</reference>
<protein>
    <submittedName>
        <fullName evidence="2">Uncharacterized protein</fullName>
    </submittedName>
</protein>
<evidence type="ECO:0000313" key="2">
    <source>
        <dbReference type="EMBL" id="KAI7840321.1"/>
    </source>
</evidence>
<comment type="caution">
    <text evidence="2">The sequence shown here is derived from an EMBL/GenBank/DDBJ whole genome shotgun (WGS) entry which is preliminary data.</text>
</comment>
<sequence length="538" mass="58802">MQLLARGRPSRVAVAAAAVAAALALPAVLLLLAQQQHSRPAGEQTGGPGSVFVPDVPGAELARHWLHDYYLERQHRGAASRWPAAATLPSLSGCEARGVVPGADKPAPMPHASRKQQLGWPPQQQGGQHSKHLVLAAVGDSWGPGADKNRWLDAPAAASFDLVVVYYGTNANWSCPECLHTFRGRGPKWQLLYNASFSADWEAVVAGRDPRTTYLWLPDDDITASSCDVSRFLALMQEQQLLLAQMSICPDDNISILWGHLFQQPGTALRYTTFVEIMASAVRLDFYQAGASPTQGRVAAWDEAGRAALTDVKAPPEPVVAVVRPTLTRAFSGWGLDTVWPYLMHYSRDEIAVVDAVCMTPWHEDHQGIRVDWRFPEQCAANFCQGVPQDCGQQALAADSMGWFVPLPQIETQTQTASAEGVKQPFVEGDTLAEKRTIKESYEDVLKERSGTAEDVSVVDEAQTSLGRMTKDPRAVEQQYSQAARQDVVSHGGSERFTEDEGIADAVFDQTRSDKGYDDNADVTQPWNAKYSKKPSDP</sequence>
<proteinExistence type="predicted"/>
<dbReference type="Proteomes" id="UP001205105">
    <property type="component" value="Unassembled WGS sequence"/>
</dbReference>
<feature type="region of interest" description="Disordered" evidence="1">
    <location>
        <begin position="100"/>
        <end position="127"/>
    </location>
</feature>
<dbReference type="AlphaFoldDB" id="A0AAD5H1C6"/>
<evidence type="ECO:0000313" key="3">
    <source>
        <dbReference type="Proteomes" id="UP001205105"/>
    </source>
</evidence>
<feature type="compositionally biased region" description="Low complexity" evidence="1">
    <location>
        <begin position="116"/>
        <end position="127"/>
    </location>
</feature>
<gene>
    <name evidence="2" type="ORF">COHA_006103</name>
</gene>
<accession>A0AAD5H1C6</accession>
<evidence type="ECO:0000256" key="1">
    <source>
        <dbReference type="SAM" id="MobiDB-lite"/>
    </source>
</evidence>